<organism evidence="2 3">
    <name type="scientific">Dictyobacter alpinus</name>
    <dbReference type="NCBI Taxonomy" id="2014873"/>
    <lineage>
        <taxon>Bacteria</taxon>
        <taxon>Bacillati</taxon>
        <taxon>Chloroflexota</taxon>
        <taxon>Ktedonobacteria</taxon>
        <taxon>Ktedonobacterales</taxon>
        <taxon>Dictyobacteraceae</taxon>
        <taxon>Dictyobacter</taxon>
    </lineage>
</organism>
<dbReference type="InterPro" id="IPR011047">
    <property type="entry name" value="Quinoprotein_ADH-like_sf"/>
</dbReference>
<dbReference type="Proteomes" id="UP000287171">
    <property type="component" value="Unassembled WGS sequence"/>
</dbReference>
<dbReference type="Gene3D" id="2.130.10.10">
    <property type="entry name" value="YVTN repeat-like/Quinoprotein amine dehydrogenase"/>
    <property type="match status" value="1"/>
</dbReference>
<keyword evidence="3" id="KW-1185">Reference proteome</keyword>
<dbReference type="InterPro" id="IPR002372">
    <property type="entry name" value="PQQ_rpt_dom"/>
</dbReference>
<name>A0A402BIC9_9CHLR</name>
<dbReference type="SUPFAM" id="SSF50998">
    <property type="entry name" value="Quinoprotein alcohol dehydrogenase-like"/>
    <property type="match status" value="1"/>
</dbReference>
<dbReference type="SMART" id="SM00564">
    <property type="entry name" value="PQQ"/>
    <property type="match status" value="6"/>
</dbReference>
<dbReference type="Gene3D" id="2.40.128.630">
    <property type="match status" value="1"/>
</dbReference>
<dbReference type="Pfam" id="PF13360">
    <property type="entry name" value="PQQ_2"/>
    <property type="match status" value="2"/>
</dbReference>
<dbReference type="PANTHER" id="PTHR34512">
    <property type="entry name" value="CELL SURFACE PROTEIN"/>
    <property type="match status" value="1"/>
</dbReference>
<dbReference type="PANTHER" id="PTHR34512:SF30">
    <property type="entry name" value="OUTER MEMBRANE PROTEIN ASSEMBLY FACTOR BAMB"/>
    <property type="match status" value="1"/>
</dbReference>
<reference evidence="3" key="1">
    <citation type="submission" date="2018-12" db="EMBL/GenBank/DDBJ databases">
        <title>Tengunoibacter tsumagoiensis gen. nov., sp. nov., Dictyobacter kobayashii sp. nov., D. alpinus sp. nov., and D. joshuensis sp. nov. and description of Dictyobacteraceae fam. nov. within the order Ktedonobacterales isolated from Tengu-no-mugimeshi.</title>
        <authorList>
            <person name="Wang C.M."/>
            <person name="Zheng Y."/>
            <person name="Sakai Y."/>
            <person name="Toyoda A."/>
            <person name="Minakuchi Y."/>
            <person name="Abe K."/>
            <person name="Yokota A."/>
            <person name="Yabe S."/>
        </authorList>
    </citation>
    <scope>NUCLEOTIDE SEQUENCE [LARGE SCALE GENOMIC DNA]</scope>
    <source>
        <strain evidence="3">Uno16</strain>
    </source>
</reference>
<dbReference type="InterPro" id="IPR015943">
    <property type="entry name" value="WD40/YVTN_repeat-like_dom_sf"/>
</dbReference>
<feature type="domain" description="Pyrrolo-quinoline quinone repeat" evidence="1">
    <location>
        <begin position="5"/>
        <end position="219"/>
    </location>
</feature>
<feature type="domain" description="Pyrrolo-quinoline quinone repeat" evidence="1">
    <location>
        <begin position="263"/>
        <end position="322"/>
    </location>
</feature>
<dbReference type="InterPro" id="IPR018391">
    <property type="entry name" value="PQQ_b-propeller_rpt"/>
</dbReference>
<dbReference type="AlphaFoldDB" id="A0A402BIC9"/>
<dbReference type="EMBL" id="BIFT01000002">
    <property type="protein sequence ID" value="GCE31154.1"/>
    <property type="molecule type" value="Genomic_DNA"/>
</dbReference>
<sequence length="335" mass="36711">MSSNDGTVYALKSQDGTLLWQHALGQKLIGGLSASTKAVFVGTETGIIYALRSQDGTLLWQKTVHDTFFHLSPRIVYQTIYIGSSNGIYAYNAYDGSLIWQFSSPESHHTNNRVSTVTKGVVYTFLDGLYALQASDGALLWHDPRFRLTPAYLTIRSGKVYVPSYEHSRIYVLCANDGSPLNNFEGRHMIASDTILYISSMSKGLYAVDTKDDRIIWTNPTFTSKIAAVEGNTIYCVASVIQTPSTPGMVNPHSTKADLESLQSTRVYALDANNGSQKWSWSIPYAGGISSHPLALEGNIYFSAIGGMYALRGDDGVQLWNTLGKKLLSSDPTFG</sequence>
<comment type="caution">
    <text evidence="2">The sequence shown here is derived from an EMBL/GenBank/DDBJ whole genome shotgun (WGS) entry which is preliminary data.</text>
</comment>
<evidence type="ECO:0000313" key="2">
    <source>
        <dbReference type="EMBL" id="GCE31154.1"/>
    </source>
</evidence>
<accession>A0A402BIC9</accession>
<proteinExistence type="predicted"/>
<gene>
    <name evidence="2" type="ORF">KDA_66380</name>
</gene>
<evidence type="ECO:0000259" key="1">
    <source>
        <dbReference type="Pfam" id="PF13360"/>
    </source>
</evidence>
<protein>
    <recommendedName>
        <fullName evidence="1">Pyrrolo-quinoline quinone repeat domain-containing protein</fullName>
    </recommendedName>
</protein>
<evidence type="ECO:0000313" key="3">
    <source>
        <dbReference type="Proteomes" id="UP000287171"/>
    </source>
</evidence>